<reference evidence="2" key="1">
    <citation type="submission" date="2020-10" db="EMBL/GenBank/DDBJ databases">
        <title>Microbiome of the Black Sea water column analyzed by genome centric metagenomics.</title>
        <authorList>
            <person name="Cabello-Yeves P.J."/>
            <person name="Callieri C."/>
            <person name="Picazo A."/>
            <person name="Mehrshad M."/>
            <person name="Haro-Moreno J.M."/>
            <person name="Roda-Garcia J."/>
            <person name="Dzembekova N."/>
            <person name="Slabakova V."/>
            <person name="Slabakova N."/>
            <person name="Moncheva S."/>
            <person name="Rodriguez-Valera F."/>
        </authorList>
    </citation>
    <scope>NUCLEOTIDE SEQUENCE</scope>
    <source>
        <strain evidence="2">BS307-5m-G49</strain>
    </source>
</reference>
<name>A0A937I1L2_9GAMM</name>
<dbReference type="Gene3D" id="1.20.1050.10">
    <property type="match status" value="1"/>
</dbReference>
<evidence type="ECO:0000313" key="3">
    <source>
        <dbReference type="Proteomes" id="UP000744438"/>
    </source>
</evidence>
<dbReference type="SFLD" id="SFLDS00019">
    <property type="entry name" value="Glutathione_Transferase_(cytos"/>
    <property type="match status" value="1"/>
</dbReference>
<dbReference type="InterPro" id="IPR036249">
    <property type="entry name" value="Thioredoxin-like_sf"/>
</dbReference>
<sequence length="210" mass="24301">MSLLSNRSAMVLFHDDIGHRSQKVRIVIAEKGITCNLEVLSKHDLPKEILEINPHGHLPLLVDRELSLYHSGLIVEYLDERFPHPPLLPVYPVSRAQFRLILLRIEKDWAENLDILENTNSSKPQITKARSDLQKNISNSLAMFDNKKFFRNDEFSVLDAVIIPILLRLDHHQIKIPNNKASKPLFDYIERMQDLPSVKESFTPLEIELL</sequence>
<accession>A0A937I1L2</accession>
<dbReference type="Proteomes" id="UP000744438">
    <property type="component" value="Unassembled WGS sequence"/>
</dbReference>
<dbReference type="InterPro" id="IPR040079">
    <property type="entry name" value="Glutathione_S-Trfase"/>
</dbReference>
<dbReference type="GO" id="GO:0005737">
    <property type="term" value="C:cytoplasm"/>
    <property type="evidence" value="ECO:0007669"/>
    <property type="project" value="TreeGrafter"/>
</dbReference>
<evidence type="ECO:0000313" key="2">
    <source>
        <dbReference type="EMBL" id="MBL6811272.1"/>
    </source>
</evidence>
<dbReference type="InterPro" id="IPR050983">
    <property type="entry name" value="GST_Omega/HSP26"/>
</dbReference>
<gene>
    <name evidence="2" type="ORF">ISQ63_00125</name>
</gene>
<protein>
    <submittedName>
        <fullName evidence="2">Glutathione S-transferase N-terminal domain-containing protein</fullName>
    </submittedName>
</protein>
<dbReference type="InterPro" id="IPR036282">
    <property type="entry name" value="Glutathione-S-Trfase_C_sf"/>
</dbReference>
<comment type="caution">
    <text evidence="2">The sequence shown here is derived from an EMBL/GenBank/DDBJ whole genome shotgun (WGS) entry which is preliminary data.</text>
</comment>
<feature type="domain" description="GST N-terminal" evidence="1">
    <location>
        <begin position="8"/>
        <end position="86"/>
    </location>
</feature>
<evidence type="ECO:0000259" key="1">
    <source>
        <dbReference type="PROSITE" id="PS50404"/>
    </source>
</evidence>
<dbReference type="Gene3D" id="3.40.30.10">
    <property type="entry name" value="Glutaredoxin"/>
    <property type="match status" value="1"/>
</dbReference>
<dbReference type="EMBL" id="JADHQC010000001">
    <property type="protein sequence ID" value="MBL6811272.1"/>
    <property type="molecule type" value="Genomic_DNA"/>
</dbReference>
<dbReference type="SFLD" id="SFLDG00358">
    <property type="entry name" value="Main_(cytGST)"/>
    <property type="match status" value="1"/>
</dbReference>
<dbReference type="SUPFAM" id="SSF52833">
    <property type="entry name" value="Thioredoxin-like"/>
    <property type="match status" value="1"/>
</dbReference>
<proteinExistence type="predicted"/>
<organism evidence="2 3">
    <name type="scientific">SAR86 cluster bacterium</name>
    <dbReference type="NCBI Taxonomy" id="2030880"/>
    <lineage>
        <taxon>Bacteria</taxon>
        <taxon>Pseudomonadati</taxon>
        <taxon>Pseudomonadota</taxon>
        <taxon>Gammaproteobacteria</taxon>
        <taxon>SAR86 cluster</taxon>
    </lineage>
</organism>
<dbReference type="Pfam" id="PF13417">
    <property type="entry name" value="GST_N_3"/>
    <property type="match status" value="1"/>
</dbReference>
<dbReference type="InterPro" id="IPR004045">
    <property type="entry name" value="Glutathione_S-Trfase_N"/>
</dbReference>
<dbReference type="AlphaFoldDB" id="A0A937I1L2"/>
<dbReference type="PROSITE" id="PS50404">
    <property type="entry name" value="GST_NTER"/>
    <property type="match status" value="1"/>
</dbReference>
<dbReference type="PANTHER" id="PTHR43968">
    <property type="match status" value="1"/>
</dbReference>
<dbReference type="PANTHER" id="PTHR43968:SF6">
    <property type="entry name" value="GLUTATHIONE S-TRANSFERASE OMEGA"/>
    <property type="match status" value="1"/>
</dbReference>
<dbReference type="SUPFAM" id="SSF47616">
    <property type="entry name" value="GST C-terminal domain-like"/>
    <property type="match status" value="1"/>
</dbReference>